<feature type="region of interest" description="Disordered" evidence="1">
    <location>
        <begin position="1"/>
        <end position="31"/>
    </location>
</feature>
<proteinExistence type="predicted"/>
<name>A0A645IR09_9ZZZZ</name>
<evidence type="ECO:0000256" key="1">
    <source>
        <dbReference type="SAM" id="MobiDB-lite"/>
    </source>
</evidence>
<feature type="compositionally biased region" description="Basic and acidic residues" evidence="1">
    <location>
        <begin position="21"/>
        <end position="31"/>
    </location>
</feature>
<gene>
    <name evidence="2" type="ORF">SDC9_200432</name>
</gene>
<evidence type="ECO:0000313" key="2">
    <source>
        <dbReference type="EMBL" id="MPN52769.1"/>
    </source>
</evidence>
<sequence>MRNRTRVGRHSRAGVEPEPTEPQHKRADGRQTHIVAENRADFSVLGVFPEARP</sequence>
<dbReference type="AlphaFoldDB" id="A0A645IR09"/>
<dbReference type="EMBL" id="VSSQ01119181">
    <property type="protein sequence ID" value="MPN52769.1"/>
    <property type="molecule type" value="Genomic_DNA"/>
</dbReference>
<organism evidence="2">
    <name type="scientific">bioreactor metagenome</name>
    <dbReference type="NCBI Taxonomy" id="1076179"/>
    <lineage>
        <taxon>unclassified sequences</taxon>
        <taxon>metagenomes</taxon>
        <taxon>ecological metagenomes</taxon>
    </lineage>
</organism>
<feature type="compositionally biased region" description="Basic residues" evidence="1">
    <location>
        <begin position="1"/>
        <end position="12"/>
    </location>
</feature>
<reference evidence="2" key="1">
    <citation type="submission" date="2019-08" db="EMBL/GenBank/DDBJ databases">
        <authorList>
            <person name="Kucharzyk K."/>
            <person name="Murdoch R.W."/>
            <person name="Higgins S."/>
            <person name="Loffler F."/>
        </authorList>
    </citation>
    <scope>NUCLEOTIDE SEQUENCE</scope>
</reference>
<protein>
    <submittedName>
        <fullName evidence="2">Uncharacterized protein</fullName>
    </submittedName>
</protein>
<comment type="caution">
    <text evidence="2">The sequence shown here is derived from an EMBL/GenBank/DDBJ whole genome shotgun (WGS) entry which is preliminary data.</text>
</comment>
<accession>A0A645IR09</accession>